<dbReference type="InterPro" id="IPR036390">
    <property type="entry name" value="WH_DNA-bd_sf"/>
</dbReference>
<organism evidence="6 7">
    <name type="scientific">Thiothrix eikelboomii</name>
    <dbReference type="NCBI Taxonomy" id="92487"/>
    <lineage>
        <taxon>Bacteria</taxon>
        <taxon>Pseudomonadati</taxon>
        <taxon>Pseudomonadota</taxon>
        <taxon>Gammaproteobacteria</taxon>
        <taxon>Thiotrichales</taxon>
        <taxon>Thiotrichaceae</taxon>
        <taxon>Thiothrix</taxon>
    </lineage>
</organism>
<comment type="similarity">
    <text evidence="1">Belongs to the LysR transcriptional regulatory family.</text>
</comment>
<reference evidence="6 7" key="1">
    <citation type="submission" date="2017-02" db="EMBL/GenBank/DDBJ databases">
        <authorList>
            <person name="Peterson S.W."/>
        </authorList>
    </citation>
    <scope>NUCLEOTIDE SEQUENCE [LARGE SCALE GENOMIC DNA]</scope>
    <source>
        <strain evidence="6 7">ATCC 49788</strain>
    </source>
</reference>
<evidence type="ECO:0000313" key="6">
    <source>
        <dbReference type="EMBL" id="SKA72051.1"/>
    </source>
</evidence>
<evidence type="ECO:0000256" key="1">
    <source>
        <dbReference type="ARBA" id="ARBA00009437"/>
    </source>
</evidence>
<dbReference type="InterPro" id="IPR036388">
    <property type="entry name" value="WH-like_DNA-bd_sf"/>
</dbReference>
<dbReference type="EMBL" id="FUYB01000003">
    <property type="protein sequence ID" value="SKA72051.1"/>
    <property type="molecule type" value="Genomic_DNA"/>
</dbReference>
<dbReference type="SUPFAM" id="SSF46785">
    <property type="entry name" value="Winged helix' DNA-binding domain"/>
    <property type="match status" value="1"/>
</dbReference>
<dbReference type="InterPro" id="IPR000847">
    <property type="entry name" value="LysR_HTH_N"/>
</dbReference>
<dbReference type="GO" id="GO:0003700">
    <property type="term" value="F:DNA-binding transcription factor activity"/>
    <property type="evidence" value="ECO:0007669"/>
    <property type="project" value="InterPro"/>
</dbReference>
<dbReference type="Pfam" id="PF03466">
    <property type="entry name" value="LysR_substrate"/>
    <property type="match status" value="1"/>
</dbReference>
<evidence type="ECO:0000256" key="3">
    <source>
        <dbReference type="ARBA" id="ARBA00023125"/>
    </source>
</evidence>
<dbReference type="GO" id="GO:0003677">
    <property type="term" value="F:DNA binding"/>
    <property type="evidence" value="ECO:0007669"/>
    <property type="project" value="UniProtKB-KW"/>
</dbReference>
<dbReference type="CDD" id="cd08422">
    <property type="entry name" value="PBP2_CrgA_like"/>
    <property type="match status" value="1"/>
</dbReference>
<evidence type="ECO:0000313" key="7">
    <source>
        <dbReference type="Proteomes" id="UP000190460"/>
    </source>
</evidence>
<dbReference type="InterPro" id="IPR005119">
    <property type="entry name" value="LysR_subst-bd"/>
</dbReference>
<name>A0A1T4W5R8_9GAMM</name>
<evidence type="ECO:0000256" key="4">
    <source>
        <dbReference type="ARBA" id="ARBA00023163"/>
    </source>
</evidence>
<keyword evidence="7" id="KW-1185">Reference proteome</keyword>
<dbReference type="STRING" id="92487.SAMN02745130_00974"/>
<dbReference type="Gene3D" id="3.40.190.290">
    <property type="match status" value="1"/>
</dbReference>
<proteinExistence type="inferred from homology"/>
<dbReference type="PANTHER" id="PTHR30537:SF5">
    <property type="entry name" value="HTH-TYPE TRANSCRIPTIONAL ACTIVATOR TTDR-RELATED"/>
    <property type="match status" value="1"/>
</dbReference>
<dbReference type="InterPro" id="IPR058163">
    <property type="entry name" value="LysR-type_TF_proteobact-type"/>
</dbReference>
<keyword evidence="3 6" id="KW-0238">DNA-binding</keyword>
<dbReference type="Proteomes" id="UP000190460">
    <property type="component" value="Unassembled WGS sequence"/>
</dbReference>
<protein>
    <submittedName>
        <fullName evidence="6">DNA-binding transcriptional regulator, LysR family</fullName>
    </submittedName>
</protein>
<dbReference type="SUPFAM" id="SSF53850">
    <property type="entry name" value="Periplasmic binding protein-like II"/>
    <property type="match status" value="1"/>
</dbReference>
<gene>
    <name evidence="6" type="ORF">SAMN02745130_00974</name>
</gene>
<dbReference type="PANTHER" id="PTHR30537">
    <property type="entry name" value="HTH-TYPE TRANSCRIPTIONAL REGULATOR"/>
    <property type="match status" value="1"/>
</dbReference>
<sequence length="293" mass="33089">MSHFDDLFWLVEVVEAGTLSAAAEKHHVTSAAVSKRLRLLEERLGVKLLVRTTRHLRTTEAGALYYQRGKTLLEEFNELEENIASTSERLCGNLRINVPLSFGMQVLMPPIHEFMQIYPQLQISLHLDDRFIDILNSDYDLVIRVGQLQDSSMVAQRIANSYLVCCAAPSYLAKQGIPQSPAELSQHNCLLYQHSAPMHIWQFQKDQVNQPVTVQGDLAANNGDILCQAAILGQGIIHQPAFIVRQALASGQLVQILKDYSSPLISAYAMYPTRHFLPMKIRRLIEFLQQRLA</sequence>
<dbReference type="FunFam" id="1.10.10.10:FF:000001">
    <property type="entry name" value="LysR family transcriptional regulator"/>
    <property type="match status" value="1"/>
</dbReference>
<dbReference type="RefSeq" id="WP_078921461.1">
    <property type="nucleotide sequence ID" value="NZ_FUYB01000003.1"/>
</dbReference>
<evidence type="ECO:0000259" key="5">
    <source>
        <dbReference type="PROSITE" id="PS50931"/>
    </source>
</evidence>
<keyword evidence="4" id="KW-0804">Transcription</keyword>
<dbReference type="Gene3D" id="1.10.10.10">
    <property type="entry name" value="Winged helix-like DNA-binding domain superfamily/Winged helix DNA-binding domain"/>
    <property type="match status" value="1"/>
</dbReference>
<dbReference type="OrthoDB" id="8885940at2"/>
<dbReference type="AlphaFoldDB" id="A0A1T4W5R8"/>
<dbReference type="FunFam" id="3.40.190.290:FF:000001">
    <property type="entry name" value="Transcriptional regulator, LysR family"/>
    <property type="match status" value="1"/>
</dbReference>
<dbReference type="PROSITE" id="PS50931">
    <property type="entry name" value="HTH_LYSR"/>
    <property type="match status" value="1"/>
</dbReference>
<feature type="domain" description="HTH lysR-type" evidence="5">
    <location>
        <begin position="10"/>
        <end position="59"/>
    </location>
</feature>
<accession>A0A1T4W5R8</accession>
<keyword evidence="2" id="KW-0805">Transcription regulation</keyword>
<evidence type="ECO:0000256" key="2">
    <source>
        <dbReference type="ARBA" id="ARBA00023015"/>
    </source>
</evidence>
<dbReference type="Pfam" id="PF00126">
    <property type="entry name" value="HTH_1"/>
    <property type="match status" value="1"/>
</dbReference>